<comment type="caution">
    <text evidence="1">The sequence shown here is derived from an EMBL/GenBank/DDBJ whole genome shotgun (WGS) entry which is preliminary data.</text>
</comment>
<name>A0A9D4FJR4_DREPO</name>
<proteinExistence type="predicted"/>
<dbReference type="AlphaFoldDB" id="A0A9D4FJR4"/>
<dbReference type="Proteomes" id="UP000828390">
    <property type="component" value="Unassembled WGS sequence"/>
</dbReference>
<protein>
    <submittedName>
        <fullName evidence="1">Uncharacterized protein</fullName>
    </submittedName>
</protein>
<evidence type="ECO:0000313" key="2">
    <source>
        <dbReference type="Proteomes" id="UP000828390"/>
    </source>
</evidence>
<sequence length="61" mass="6700">MAFSVMNRLLLLRSHDQLSPVEVALSSQPAGYQNQHIVGVIAGMLSGSELNFKPIYLSWIA</sequence>
<evidence type="ECO:0000313" key="1">
    <source>
        <dbReference type="EMBL" id="KAH3800035.1"/>
    </source>
</evidence>
<accession>A0A9D4FJR4</accession>
<reference evidence="1" key="2">
    <citation type="submission" date="2020-11" db="EMBL/GenBank/DDBJ databases">
        <authorList>
            <person name="McCartney M.A."/>
            <person name="Auch B."/>
            <person name="Kono T."/>
            <person name="Mallez S."/>
            <person name="Becker A."/>
            <person name="Gohl D.M."/>
            <person name="Silverstein K.A.T."/>
            <person name="Koren S."/>
            <person name="Bechman K.B."/>
            <person name="Herman A."/>
            <person name="Abrahante J.E."/>
            <person name="Garbe J."/>
        </authorList>
    </citation>
    <scope>NUCLEOTIDE SEQUENCE</scope>
    <source>
        <strain evidence="1">Duluth1</strain>
        <tissue evidence="1">Whole animal</tissue>
    </source>
</reference>
<dbReference type="EMBL" id="JAIWYP010000007">
    <property type="protein sequence ID" value="KAH3800035.1"/>
    <property type="molecule type" value="Genomic_DNA"/>
</dbReference>
<gene>
    <name evidence="1" type="ORF">DPMN_153660</name>
</gene>
<keyword evidence="2" id="KW-1185">Reference proteome</keyword>
<reference evidence="1" key="1">
    <citation type="journal article" date="2019" name="bioRxiv">
        <title>The Genome of the Zebra Mussel, Dreissena polymorpha: A Resource for Invasive Species Research.</title>
        <authorList>
            <person name="McCartney M.A."/>
            <person name="Auch B."/>
            <person name="Kono T."/>
            <person name="Mallez S."/>
            <person name="Zhang Y."/>
            <person name="Obille A."/>
            <person name="Becker A."/>
            <person name="Abrahante J.E."/>
            <person name="Garbe J."/>
            <person name="Badalamenti J.P."/>
            <person name="Herman A."/>
            <person name="Mangelson H."/>
            <person name="Liachko I."/>
            <person name="Sullivan S."/>
            <person name="Sone E.D."/>
            <person name="Koren S."/>
            <person name="Silverstein K.A.T."/>
            <person name="Beckman K.B."/>
            <person name="Gohl D.M."/>
        </authorList>
    </citation>
    <scope>NUCLEOTIDE SEQUENCE</scope>
    <source>
        <strain evidence="1">Duluth1</strain>
        <tissue evidence="1">Whole animal</tissue>
    </source>
</reference>
<organism evidence="1 2">
    <name type="scientific">Dreissena polymorpha</name>
    <name type="common">Zebra mussel</name>
    <name type="synonym">Mytilus polymorpha</name>
    <dbReference type="NCBI Taxonomy" id="45954"/>
    <lineage>
        <taxon>Eukaryota</taxon>
        <taxon>Metazoa</taxon>
        <taxon>Spiralia</taxon>
        <taxon>Lophotrochozoa</taxon>
        <taxon>Mollusca</taxon>
        <taxon>Bivalvia</taxon>
        <taxon>Autobranchia</taxon>
        <taxon>Heteroconchia</taxon>
        <taxon>Euheterodonta</taxon>
        <taxon>Imparidentia</taxon>
        <taxon>Neoheterodontei</taxon>
        <taxon>Myida</taxon>
        <taxon>Dreissenoidea</taxon>
        <taxon>Dreissenidae</taxon>
        <taxon>Dreissena</taxon>
    </lineage>
</organism>